<evidence type="ECO:0008006" key="4">
    <source>
        <dbReference type="Google" id="ProtNLM"/>
    </source>
</evidence>
<dbReference type="Proteomes" id="UP001205603">
    <property type="component" value="Unassembled WGS sequence"/>
</dbReference>
<sequence length="180" mass="20437">MRKKMSLLLLIFILFFISCKNNVEHESNVFNPILKEKIREMLSLQKNKTKYGNNEYKVCNVVILRDNKNDECIAIIALGSSIIQNSKQFIISSDSIKNQTELKIIGYTFLDNEIIGCCILANSCNNMLVDEKGLIPIGDSIPGYKGIMNFDPNVNFDAPLKIYKIISSDSLQLIESFFIN</sequence>
<evidence type="ECO:0000313" key="2">
    <source>
        <dbReference type="EMBL" id="MCP9610511.1"/>
    </source>
</evidence>
<name>A0ABT1MF61_9BACT</name>
<comment type="caution">
    <text evidence="2">The sequence shown here is derived from an EMBL/GenBank/DDBJ whole genome shotgun (WGS) entry which is preliminary data.</text>
</comment>
<proteinExistence type="predicted"/>
<organism evidence="2 3">
    <name type="scientific">Coprobacter tertius</name>
    <dbReference type="NCBI Taxonomy" id="2944915"/>
    <lineage>
        <taxon>Bacteria</taxon>
        <taxon>Pseudomonadati</taxon>
        <taxon>Bacteroidota</taxon>
        <taxon>Bacteroidia</taxon>
        <taxon>Bacteroidales</taxon>
        <taxon>Barnesiellaceae</taxon>
        <taxon>Coprobacter</taxon>
    </lineage>
</organism>
<dbReference type="PROSITE" id="PS51257">
    <property type="entry name" value="PROKAR_LIPOPROTEIN"/>
    <property type="match status" value="1"/>
</dbReference>
<reference evidence="2 3" key="1">
    <citation type="submission" date="2022-07" db="EMBL/GenBank/DDBJ databases">
        <title>Fecal culturing of patients with breast cancer.</title>
        <authorList>
            <person name="Teng N.M.Y."/>
            <person name="Kiu R."/>
            <person name="Evans R."/>
            <person name="Baker D.J."/>
            <person name="Zenner C."/>
            <person name="Robinson S.D."/>
            <person name="Hall L.J."/>
        </authorList>
    </citation>
    <scope>NUCLEOTIDE SEQUENCE [LARGE SCALE GENOMIC DNA]</scope>
    <source>
        <strain evidence="2 3">LH1063</strain>
    </source>
</reference>
<protein>
    <recommendedName>
        <fullName evidence="4">DUF5689 domain-containing protein</fullName>
    </recommendedName>
</protein>
<dbReference type="RefSeq" id="WP_255024998.1">
    <property type="nucleotide sequence ID" value="NZ_JANDHW010000001.1"/>
</dbReference>
<feature type="chain" id="PRO_5047332599" description="DUF5689 domain-containing protein" evidence="1">
    <location>
        <begin position="21"/>
        <end position="180"/>
    </location>
</feature>
<evidence type="ECO:0000313" key="3">
    <source>
        <dbReference type="Proteomes" id="UP001205603"/>
    </source>
</evidence>
<keyword evidence="3" id="KW-1185">Reference proteome</keyword>
<dbReference type="EMBL" id="JANDHW010000001">
    <property type="protein sequence ID" value="MCP9610511.1"/>
    <property type="molecule type" value="Genomic_DNA"/>
</dbReference>
<evidence type="ECO:0000256" key="1">
    <source>
        <dbReference type="SAM" id="SignalP"/>
    </source>
</evidence>
<gene>
    <name evidence="2" type="ORF">NMU02_00190</name>
</gene>
<feature type="signal peptide" evidence="1">
    <location>
        <begin position="1"/>
        <end position="20"/>
    </location>
</feature>
<accession>A0ABT1MF61</accession>
<keyword evidence="1" id="KW-0732">Signal</keyword>